<dbReference type="Proteomes" id="UP000308600">
    <property type="component" value="Unassembled WGS sequence"/>
</dbReference>
<gene>
    <name evidence="1" type="ORF">BDN72DRAFT_725773</name>
</gene>
<proteinExistence type="predicted"/>
<name>A0ACD3AX43_9AGAR</name>
<organism evidence="1 2">
    <name type="scientific">Pluteus cervinus</name>
    <dbReference type="NCBI Taxonomy" id="181527"/>
    <lineage>
        <taxon>Eukaryota</taxon>
        <taxon>Fungi</taxon>
        <taxon>Dikarya</taxon>
        <taxon>Basidiomycota</taxon>
        <taxon>Agaricomycotina</taxon>
        <taxon>Agaricomycetes</taxon>
        <taxon>Agaricomycetidae</taxon>
        <taxon>Agaricales</taxon>
        <taxon>Pluteineae</taxon>
        <taxon>Pluteaceae</taxon>
        <taxon>Pluteus</taxon>
    </lineage>
</organism>
<evidence type="ECO:0000313" key="2">
    <source>
        <dbReference type="Proteomes" id="UP000308600"/>
    </source>
</evidence>
<evidence type="ECO:0000313" key="1">
    <source>
        <dbReference type="EMBL" id="TFK70290.1"/>
    </source>
</evidence>
<feature type="non-terminal residue" evidence="1">
    <location>
        <position position="167"/>
    </location>
</feature>
<sequence>MADARALLRAKRQEAKITHPYAAYNQTGQLRCTVCSTLVKHASAWEGHLGSKAHRLNVARLREEEKEEEERKLREAEQSRRQAEELRAGKRKVEEQDDGDVNEVDSKKRKTTNKGFPTDFFSDPNHGPVAPSYSDSEDEETMAPPEAPQEKSAIDLEFEQFQRELLS</sequence>
<protein>
    <submittedName>
        <fullName evidence="1">Uncharacterized protein</fullName>
    </submittedName>
</protein>
<keyword evidence="2" id="KW-1185">Reference proteome</keyword>
<accession>A0ACD3AX43</accession>
<dbReference type="EMBL" id="ML208315">
    <property type="protein sequence ID" value="TFK70290.1"/>
    <property type="molecule type" value="Genomic_DNA"/>
</dbReference>
<reference evidence="1 2" key="1">
    <citation type="journal article" date="2019" name="Nat. Ecol. Evol.">
        <title>Megaphylogeny resolves global patterns of mushroom evolution.</title>
        <authorList>
            <person name="Varga T."/>
            <person name="Krizsan K."/>
            <person name="Foldi C."/>
            <person name="Dima B."/>
            <person name="Sanchez-Garcia M."/>
            <person name="Sanchez-Ramirez S."/>
            <person name="Szollosi G.J."/>
            <person name="Szarkandi J.G."/>
            <person name="Papp V."/>
            <person name="Albert L."/>
            <person name="Andreopoulos W."/>
            <person name="Angelini C."/>
            <person name="Antonin V."/>
            <person name="Barry K.W."/>
            <person name="Bougher N.L."/>
            <person name="Buchanan P."/>
            <person name="Buyck B."/>
            <person name="Bense V."/>
            <person name="Catcheside P."/>
            <person name="Chovatia M."/>
            <person name="Cooper J."/>
            <person name="Damon W."/>
            <person name="Desjardin D."/>
            <person name="Finy P."/>
            <person name="Geml J."/>
            <person name="Haridas S."/>
            <person name="Hughes K."/>
            <person name="Justo A."/>
            <person name="Karasinski D."/>
            <person name="Kautmanova I."/>
            <person name="Kiss B."/>
            <person name="Kocsube S."/>
            <person name="Kotiranta H."/>
            <person name="LaButti K.M."/>
            <person name="Lechner B.E."/>
            <person name="Liimatainen K."/>
            <person name="Lipzen A."/>
            <person name="Lukacs Z."/>
            <person name="Mihaltcheva S."/>
            <person name="Morgado L.N."/>
            <person name="Niskanen T."/>
            <person name="Noordeloos M.E."/>
            <person name="Ohm R.A."/>
            <person name="Ortiz-Santana B."/>
            <person name="Ovrebo C."/>
            <person name="Racz N."/>
            <person name="Riley R."/>
            <person name="Savchenko A."/>
            <person name="Shiryaev A."/>
            <person name="Soop K."/>
            <person name="Spirin V."/>
            <person name="Szebenyi C."/>
            <person name="Tomsovsky M."/>
            <person name="Tulloss R.E."/>
            <person name="Uehling J."/>
            <person name="Grigoriev I.V."/>
            <person name="Vagvolgyi C."/>
            <person name="Papp T."/>
            <person name="Martin F.M."/>
            <person name="Miettinen O."/>
            <person name="Hibbett D.S."/>
            <person name="Nagy L.G."/>
        </authorList>
    </citation>
    <scope>NUCLEOTIDE SEQUENCE [LARGE SCALE GENOMIC DNA]</scope>
    <source>
        <strain evidence="1 2">NL-1719</strain>
    </source>
</reference>